<keyword evidence="3" id="KW-0378">Hydrolase</keyword>
<dbReference type="CDD" id="cd01038">
    <property type="entry name" value="Endonuclease_DUF559"/>
    <property type="match status" value="1"/>
</dbReference>
<sequence>MSNPPLPTRTRSSARGQQTDPERAPWRRLRAGQLSGLRLRRQHPVPPCIVEFYCEALKLVVELEGSRHDAGMDAGRTRDLESKGLTVMGFWESEALAQPEAVIEATLRFAGRRTLTPSPLQ</sequence>
<dbReference type="GO" id="GO:0004519">
    <property type="term" value="F:endonuclease activity"/>
    <property type="evidence" value="ECO:0007669"/>
    <property type="project" value="UniProtKB-KW"/>
</dbReference>
<keyword evidence="4" id="KW-1185">Reference proteome</keyword>
<dbReference type="Pfam" id="PF04480">
    <property type="entry name" value="DUF559"/>
    <property type="match status" value="1"/>
</dbReference>
<dbReference type="Proteomes" id="UP000318212">
    <property type="component" value="Unassembled WGS sequence"/>
</dbReference>
<evidence type="ECO:0000313" key="4">
    <source>
        <dbReference type="Proteomes" id="UP000318212"/>
    </source>
</evidence>
<dbReference type="InterPro" id="IPR011335">
    <property type="entry name" value="Restrct_endonuc-II-like"/>
</dbReference>
<protein>
    <submittedName>
        <fullName evidence="3">Endonuclease domain-containing protein</fullName>
    </submittedName>
</protein>
<dbReference type="OrthoDB" id="9798754at2"/>
<dbReference type="PANTHER" id="PTHR38590">
    <property type="entry name" value="BLL0828 PROTEIN"/>
    <property type="match status" value="1"/>
</dbReference>
<dbReference type="Gene3D" id="3.40.960.10">
    <property type="entry name" value="VSR Endonuclease"/>
    <property type="match status" value="1"/>
</dbReference>
<evidence type="ECO:0000256" key="1">
    <source>
        <dbReference type="SAM" id="MobiDB-lite"/>
    </source>
</evidence>
<gene>
    <name evidence="3" type="ORF">FKV25_15230</name>
</gene>
<comment type="caution">
    <text evidence="3">The sequence shown here is derived from an EMBL/GenBank/DDBJ whole genome shotgun (WGS) entry which is preliminary data.</text>
</comment>
<dbReference type="SUPFAM" id="SSF52980">
    <property type="entry name" value="Restriction endonuclease-like"/>
    <property type="match status" value="1"/>
</dbReference>
<feature type="domain" description="DUF559" evidence="2">
    <location>
        <begin position="14"/>
        <end position="108"/>
    </location>
</feature>
<keyword evidence="3" id="KW-0540">Nuclease</keyword>
<name>A0A507ZP39_9GAMM</name>
<dbReference type="AlphaFoldDB" id="A0A507ZP39"/>
<proteinExistence type="predicted"/>
<evidence type="ECO:0000259" key="2">
    <source>
        <dbReference type="Pfam" id="PF04480"/>
    </source>
</evidence>
<dbReference type="InterPro" id="IPR007569">
    <property type="entry name" value="DUF559"/>
</dbReference>
<feature type="region of interest" description="Disordered" evidence="1">
    <location>
        <begin position="1"/>
        <end position="29"/>
    </location>
</feature>
<dbReference type="RefSeq" id="WP_141519637.1">
    <property type="nucleotide sequence ID" value="NZ_VICE01000148.1"/>
</dbReference>
<dbReference type="InterPro" id="IPR047216">
    <property type="entry name" value="Endonuclease_DUF559_bact"/>
</dbReference>
<organism evidence="3 4">
    <name type="scientific">Marilutibacter aestuarii</name>
    <dbReference type="NCBI Taxonomy" id="1706195"/>
    <lineage>
        <taxon>Bacteria</taxon>
        <taxon>Pseudomonadati</taxon>
        <taxon>Pseudomonadota</taxon>
        <taxon>Gammaproteobacteria</taxon>
        <taxon>Lysobacterales</taxon>
        <taxon>Lysobacteraceae</taxon>
        <taxon>Marilutibacter</taxon>
    </lineage>
</organism>
<accession>A0A507ZP39</accession>
<dbReference type="PANTHER" id="PTHR38590:SF1">
    <property type="entry name" value="BLL0828 PROTEIN"/>
    <property type="match status" value="1"/>
</dbReference>
<feature type="compositionally biased region" description="Polar residues" evidence="1">
    <location>
        <begin position="8"/>
        <end position="19"/>
    </location>
</feature>
<reference evidence="3 4" key="1">
    <citation type="submission" date="2019-06" db="EMBL/GenBank/DDBJ databases">
        <title>Lysobacter alkalisoli sp. nov. isolated from saline soil.</title>
        <authorList>
            <person name="Sun J.-Q."/>
            <person name="Xu L."/>
        </authorList>
    </citation>
    <scope>NUCLEOTIDE SEQUENCE [LARGE SCALE GENOMIC DNA]</scope>
    <source>
        <strain evidence="3 4">JCM 31130</strain>
    </source>
</reference>
<dbReference type="EMBL" id="VICE01000148">
    <property type="protein sequence ID" value="TQD39516.1"/>
    <property type="molecule type" value="Genomic_DNA"/>
</dbReference>
<evidence type="ECO:0000313" key="3">
    <source>
        <dbReference type="EMBL" id="TQD39516.1"/>
    </source>
</evidence>
<keyword evidence="3" id="KW-0255">Endonuclease</keyword>